<protein>
    <submittedName>
        <fullName evidence="1">28641_t:CDS:1</fullName>
    </submittedName>
</protein>
<dbReference type="EMBL" id="CAJVPY010017931">
    <property type="protein sequence ID" value="CAG8764464.1"/>
    <property type="molecule type" value="Genomic_DNA"/>
</dbReference>
<dbReference type="OrthoDB" id="2388356at2759"/>
<feature type="non-terminal residue" evidence="1">
    <location>
        <position position="86"/>
    </location>
</feature>
<comment type="caution">
    <text evidence="1">The sequence shown here is derived from an EMBL/GenBank/DDBJ whole genome shotgun (WGS) entry which is preliminary data.</text>
</comment>
<name>A0A9N9J560_9GLOM</name>
<keyword evidence="2" id="KW-1185">Reference proteome</keyword>
<accession>A0A9N9J560</accession>
<evidence type="ECO:0000313" key="2">
    <source>
        <dbReference type="Proteomes" id="UP000789405"/>
    </source>
</evidence>
<evidence type="ECO:0000313" key="1">
    <source>
        <dbReference type="EMBL" id="CAG8764464.1"/>
    </source>
</evidence>
<reference evidence="1" key="1">
    <citation type="submission" date="2021-06" db="EMBL/GenBank/DDBJ databases">
        <authorList>
            <person name="Kallberg Y."/>
            <person name="Tangrot J."/>
            <person name="Rosling A."/>
        </authorList>
    </citation>
    <scope>NUCLEOTIDE SEQUENCE</scope>
    <source>
        <strain evidence="1">MA453B</strain>
    </source>
</reference>
<sequence>VNNVRFSDKLEHSSTHSVKLAPVENNINLYTKRRSMAKYYDEYQNFILIDFDYANYPPSDKPLKELFESDHAPEMLTKGHNFKVDI</sequence>
<dbReference type="Proteomes" id="UP000789405">
    <property type="component" value="Unassembled WGS sequence"/>
</dbReference>
<dbReference type="AlphaFoldDB" id="A0A9N9J560"/>
<gene>
    <name evidence="1" type="ORF">DERYTH_LOCUS18115</name>
</gene>
<proteinExistence type="predicted"/>
<organism evidence="1 2">
    <name type="scientific">Dentiscutata erythropus</name>
    <dbReference type="NCBI Taxonomy" id="1348616"/>
    <lineage>
        <taxon>Eukaryota</taxon>
        <taxon>Fungi</taxon>
        <taxon>Fungi incertae sedis</taxon>
        <taxon>Mucoromycota</taxon>
        <taxon>Glomeromycotina</taxon>
        <taxon>Glomeromycetes</taxon>
        <taxon>Diversisporales</taxon>
        <taxon>Gigasporaceae</taxon>
        <taxon>Dentiscutata</taxon>
    </lineage>
</organism>